<keyword evidence="4" id="KW-1134">Transmembrane beta strand</keyword>
<dbReference type="InterPro" id="IPR051906">
    <property type="entry name" value="TolC-like"/>
</dbReference>
<evidence type="ECO:0008006" key="10">
    <source>
        <dbReference type="Google" id="ProtNLM"/>
    </source>
</evidence>
<name>A0A2S1R105_9FLAO</name>
<comment type="similarity">
    <text evidence="2">Belongs to the outer membrane factor (OMF) (TC 1.B.17) family.</text>
</comment>
<dbReference type="KEGG" id="falb:HYN59_15135"/>
<evidence type="ECO:0000256" key="1">
    <source>
        <dbReference type="ARBA" id="ARBA00004442"/>
    </source>
</evidence>
<dbReference type="InterPro" id="IPR003423">
    <property type="entry name" value="OMP_efflux"/>
</dbReference>
<dbReference type="GO" id="GO:1990281">
    <property type="term" value="C:efflux pump complex"/>
    <property type="evidence" value="ECO:0007669"/>
    <property type="project" value="TreeGrafter"/>
</dbReference>
<keyword evidence="7" id="KW-0998">Cell outer membrane</keyword>
<comment type="subcellular location">
    <subcellularLocation>
        <location evidence="1">Cell outer membrane</location>
    </subcellularLocation>
</comment>
<keyword evidence="6" id="KW-0472">Membrane</keyword>
<keyword evidence="3" id="KW-0813">Transport</keyword>
<dbReference type="AlphaFoldDB" id="A0A2S1R105"/>
<dbReference type="Gene3D" id="1.20.1600.10">
    <property type="entry name" value="Outer membrane efflux proteins (OEP)"/>
    <property type="match status" value="1"/>
</dbReference>
<dbReference type="Pfam" id="PF02321">
    <property type="entry name" value="OEP"/>
    <property type="match status" value="2"/>
</dbReference>
<dbReference type="Proteomes" id="UP000244929">
    <property type="component" value="Chromosome"/>
</dbReference>
<accession>A0A2S1R105</accession>
<evidence type="ECO:0000313" key="9">
    <source>
        <dbReference type="Proteomes" id="UP000244929"/>
    </source>
</evidence>
<gene>
    <name evidence="8" type="ORF">HYN59_15135</name>
</gene>
<evidence type="ECO:0000256" key="2">
    <source>
        <dbReference type="ARBA" id="ARBA00007613"/>
    </source>
</evidence>
<dbReference type="GO" id="GO:0009279">
    <property type="term" value="C:cell outer membrane"/>
    <property type="evidence" value="ECO:0007669"/>
    <property type="project" value="UniProtKB-SubCell"/>
</dbReference>
<sequence>MAPPETVGFMKKLFLLVLFSYGFQAFAQQRFGSLQEVLAYADAHAAAIKNADIQQKISHSQSRAAKEALLPTVNASGGYTDNITLQPTLVPANLFDPTAPAGSYNEFTFGRKYLYTTGLQANWNVLDFEKWFELKTTAAQEAVNKASATAIRYNSFNELAQTYYAILLTEKYIAISAENLMVADSIFKTSSEKYGKGIITQENLNRAKIQQLQAKNNLDNLQYSVKELYYKLQRQLNISGPIVVTDSINIQDVPLEETTINSPHPEVQLQEAQATMAEARLKQVKSLYYPSLNLLYQYNYTWAGDSFLNFGNTNQLSQQLFGVKLSVPIFNGLATREKVLQTNLAFEQQQTLLESKEIQAKKDDETLVLQYQKSVQELQKQGEILDLQQQNDVFTANRYNSGIISLDERLDKFADLLAVQNQYMQSLSNYYVSYYQIYIRQTITTQP</sequence>
<evidence type="ECO:0000256" key="6">
    <source>
        <dbReference type="ARBA" id="ARBA00023136"/>
    </source>
</evidence>
<dbReference type="GO" id="GO:0015288">
    <property type="term" value="F:porin activity"/>
    <property type="evidence" value="ECO:0007669"/>
    <property type="project" value="TreeGrafter"/>
</dbReference>
<evidence type="ECO:0000256" key="4">
    <source>
        <dbReference type="ARBA" id="ARBA00022452"/>
    </source>
</evidence>
<organism evidence="8 9">
    <name type="scientific">Flavobacterium album</name>
    <dbReference type="NCBI Taxonomy" id="2175091"/>
    <lineage>
        <taxon>Bacteria</taxon>
        <taxon>Pseudomonadati</taxon>
        <taxon>Bacteroidota</taxon>
        <taxon>Flavobacteriia</taxon>
        <taxon>Flavobacteriales</taxon>
        <taxon>Flavobacteriaceae</taxon>
        <taxon>Flavobacterium</taxon>
    </lineage>
</organism>
<reference evidence="8 9" key="1">
    <citation type="submission" date="2018-04" db="EMBL/GenBank/DDBJ databases">
        <title>Genome sequencing of Flavobacterium sp. HYN0059.</title>
        <authorList>
            <person name="Yi H."/>
            <person name="Baek C."/>
        </authorList>
    </citation>
    <scope>NUCLEOTIDE SEQUENCE [LARGE SCALE GENOMIC DNA]</scope>
    <source>
        <strain evidence="8 9">HYN0059</strain>
    </source>
</reference>
<dbReference type="EMBL" id="CP029186">
    <property type="protein sequence ID" value="AWH86360.1"/>
    <property type="molecule type" value="Genomic_DNA"/>
</dbReference>
<dbReference type="GO" id="GO:0015562">
    <property type="term" value="F:efflux transmembrane transporter activity"/>
    <property type="evidence" value="ECO:0007669"/>
    <property type="project" value="InterPro"/>
</dbReference>
<keyword evidence="5" id="KW-0812">Transmembrane</keyword>
<evidence type="ECO:0000256" key="3">
    <source>
        <dbReference type="ARBA" id="ARBA00022448"/>
    </source>
</evidence>
<dbReference type="SUPFAM" id="SSF56954">
    <property type="entry name" value="Outer membrane efflux proteins (OEP)"/>
    <property type="match status" value="1"/>
</dbReference>
<evidence type="ECO:0000256" key="5">
    <source>
        <dbReference type="ARBA" id="ARBA00022692"/>
    </source>
</evidence>
<protein>
    <recommendedName>
        <fullName evidence="10">Transporter</fullName>
    </recommendedName>
</protein>
<evidence type="ECO:0000313" key="8">
    <source>
        <dbReference type="EMBL" id="AWH86360.1"/>
    </source>
</evidence>
<keyword evidence="9" id="KW-1185">Reference proteome</keyword>
<proteinExistence type="inferred from homology"/>
<dbReference type="OrthoDB" id="921552at2"/>
<dbReference type="PANTHER" id="PTHR30026:SF20">
    <property type="entry name" value="OUTER MEMBRANE PROTEIN TOLC"/>
    <property type="match status" value="1"/>
</dbReference>
<dbReference type="PANTHER" id="PTHR30026">
    <property type="entry name" value="OUTER MEMBRANE PROTEIN TOLC"/>
    <property type="match status" value="1"/>
</dbReference>
<evidence type="ECO:0000256" key="7">
    <source>
        <dbReference type="ARBA" id="ARBA00023237"/>
    </source>
</evidence>